<dbReference type="PROSITE" id="PS50068">
    <property type="entry name" value="LDLRA_2"/>
    <property type="match status" value="1"/>
</dbReference>
<dbReference type="OrthoDB" id="9990982at2759"/>
<feature type="compositionally biased region" description="Polar residues" evidence="2">
    <location>
        <begin position="163"/>
        <end position="173"/>
    </location>
</feature>
<comment type="caution">
    <text evidence="1">Lacks conserved residue(s) required for the propagation of feature annotation.</text>
</comment>
<feature type="region of interest" description="Disordered" evidence="2">
    <location>
        <begin position="115"/>
        <end position="135"/>
    </location>
</feature>
<feature type="chain" id="PRO_5007287387" evidence="3">
    <location>
        <begin position="20"/>
        <end position="190"/>
    </location>
</feature>
<evidence type="ECO:0000313" key="5">
    <source>
        <dbReference type="Proteomes" id="UP000616769"/>
    </source>
</evidence>
<dbReference type="InterPro" id="IPR002172">
    <property type="entry name" value="LDrepeatLR_classA_rpt"/>
</dbReference>
<feature type="region of interest" description="Disordered" evidence="2">
    <location>
        <begin position="24"/>
        <end position="43"/>
    </location>
</feature>
<dbReference type="SUPFAM" id="SSF57424">
    <property type="entry name" value="LDL receptor-like module"/>
    <property type="match status" value="1"/>
</dbReference>
<evidence type="ECO:0000256" key="3">
    <source>
        <dbReference type="SAM" id="SignalP"/>
    </source>
</evidence>
<dbReference type="Proteomes" id="UP000616769">
    <property type="component" value="Unassembled WGS sequence"/>
</dbReference>
<reference evidence="4 5" key="1">
    <citation type="journal article" date="2015" name="Parasit. Vectors">
        <title>Draft genome of the scabies mite.</title>
        <authorList>
            <person name="Rider S.D.Jr."/>
            <person name="Morgan M.S."/>
            <person name="Arlian L.G."/>
        </authorList>
    </citation>
    <scope>NUCLEOTIDE SEQUENCE [LARGE SCALE GENOMIC DNA]</scope>
    <source>
        <strain evidence="4">Arlian Lab</strain>
    </source>
</reference>
<organism evidence="4 5">
    <name type="scientific">Sarcoptes scabiei</name>
    <name type="common">Itch mite</name>
    <name type="synonym">Acarus scabiei</name>
    <dbReference type="NCBI Taxonomy" id="52283"/>
    <lineage>
        <taxon>Eukaryota</taxon>
        <taxon>Metazoa</taxon>
        <taxon>Ecdysozoa</taxon>
        <taxon>Arthropoda</taxon>
        <taxon>Chelicerata</taxon>
        <taxon>Arachnida</taxon>
        <taxon>Acari</taxon>
        <taxon>Acariformes</taxon>
        <taxon>Sarcoptiformes</taxon>
        <taxon>Astigmata</taxon>
        <taxon>Psoroptidia</taxon>
        <taxon>Sarcoptoidea</taxon>
        <taxon>Sarcoptidae</taxon>
        <taxon>Sarcoptinae</taxon>
        <taxon>Sarcoptes</taxon>
    </lineage>
</organism>
<protein>
    <submittedName>
        <fullName evidence="4">Uncharacterized protein</fullName>
    </submittedName>
</protein>
<dbReference type="EMBL" id="JXLN01009042">
    <property type="protein sequence ID" value="KPM04497.1"/>
    <property type="molecule type" value="Genomic_DNA"/>
</dbReference>
<evidence type="ECO:0000256" key="2">
    <source>
        <dbReference type="SAM" id="MobiDB-lite"/>
    </source>
</evidence>
<feature type="signal peptide" evidence="3">
    <location>
        <begin position="1"/>
        <end position="19"/>
    </location>
</feature>
<dbReference type="AlphaFoldDB" id="A0A132A0M1"/>
<proteinExistence type="predicted"/>
<keyword evidence="3" id="KW-0732">Signal</keyword>
<dbReference type="InterPro" id="IPR036055">
    <property type="entry name" value="LDL_receptor-like_sf"/>
</dbReference>
<accession>A0A132A0M1</accession>
<feature type="compositionally biased region" description="Basic and acidic residues" evidence="2">
    <location>
        <begin position="174"/>
        <end position="190"/>
    </location>
</feature>
<name>A0A132A0M1_SARSC</name>
<dbReference type="PROSITE" id="PS51257">
    <property type="entry name" value="PROKAR_LIPOPROTEIN"/>
    <property type="match status" value="1"/>
</dbReference>
<feature type="region of interest" description="Disordered" evidence="2">
    <location>
        <begin position="163"/>
        <end position="190"/>
    </location>
</feature>
<gene>
    <name evidence="4" type="ORF">QR98_0029460</name>
</gene>
<sequence>MMIELRSLIFLLMAIGCLADSSLESSSSSPSPPPPPSPSYISASLSDEIDETNIGAKVGLPCLGKFSCKSKTFPFLTRCLKLDRLCDEKEDCANGVDENNALCDHLRDLQQENDDLRESLERSRDSRKLGEHDGGIENDFSGTGFMFSVNNLFIEGSDVKMFNQNSDNVSGQKDSQEPSDKSNHTAIEGR</sequence>
<evidence type="ECO:0000256" key="1">
    <source>
        <dbReference type="PROSITE-ProRule" id="PRU00124"/>
    </source>
</evidence>
<dbReference type="Gene3D" id="4.10.400.10">
    <property type="entry name" value="Low-density Lipoprotein Receptor"/>
    <property type="match status" value="1"/>
</dbReference>
<dbReference type="VEuPathDB" id="VectorBase:SSCA004938"/>
<comment type="caution">
    <text evidence="4">The sequence shown here is derived from an EMBL/GenBank/DDBJ whole genome shotgun (WGS) entry which is preliminary data.</text>
</comment>
<evidence type="ECO:0000313" key="4">
    <source>
        <dbReference type="EMBL" id="KPM04497.1"/>
    </source>
</evidence>